<evidence type="ECO:0000256" key="11">
    <source>
        <dbReference type="PROSITE-ProRule" id="PRU01091"/>
    </source>
</evidence>
<dbReference type="GO" id="GO:0000987">
    <property type="term" value="F:cis-regulatory region sequence-specific DNA binding"/>
    <property type="evidence" value="ECO:0007669"/>
    <property type="project" value="UniProtKB-ARBA"/>
</dbReference>
<dbReference type="InterPro" id="IPR039420">
    <property type="entry name" value="WalR-like"/>
</dbReference>
<sequence length="230" mass="25229">MTRVLVVEDDPRLVRTLVITLRAHGFGVDAAPDGATALRLAAARQPDVVVLDLGLPDMDGVDVIRVLRGLTRVPVMVLSARSATEEKLAAFDAGADDYVTKPFSMDELLARLRAAVRRTESAPGVPEPVVVRAGGLTVDLVAKKAARDGRDVRLTPTEWHLLEILVRNPGRLISQKQLLNEIWGASQSSKTNYLRVYMAQLRRKLEADPARPRHLITEPGMGYRFENPGA</sequence>
<evidence type="ECO:0000256" key="6">
    <source>
        <dbReference type="ARBA" id="ARBA00023125"/>
    </source>
</evidence>
<dbReference type="Gene3D" id="3.40.50.2300">
    <property type="match status" value="1"/>
</dbReference>
<dbReference type="SUPFAM" id="SSF52172">
    <property type="entry name" value="CheY-like"/>
    <property type="match status" value="1"/>
</dbReference>
<keyword evidence="5" id="KW-0805">Transcription regulation</keyword>
<dbReference type="PROSITE" id="PS51755">
    <property type="entry name" value="OMPR_PHOB"/>
    <property type="match status" value="1"/>
</dbReference>
<feature type="modified residue" description="4-aspartylphosphate" evidence="10">
    <location>
        <position position="52"/>
    </location>
</feature>
<keyword evidence="3 10" id="KW-0597">Phosphoprotein</keyword>
<dbReference type="PROSITE" id="PS50110">
    <property type="entry name" value="RESPONSE_REGULATORY"/>
    <property type="match status" value="1"/>
</dbReference>
<comment type="function">
    <text evidence="8">Member of the two-component regulatory system KdpD/KdpE involved in the regulation of the kdp operon. Upon phosphorylation by KdpD, functions as a transcription regulator by direct binding to promoter regions of target genes to positively regulate their expression.</text>
</comment>
<evidence type="ECO:0000259" key="12">
    <source>
        <dbReference type="PROSITE" id="PS50110"/>
    </source>
</evidence>
<dbReference type="SMART" id="SM00862">
    <property type="entry name" value="Trans_reg_C"/>
    <property type="match status" value="1"/>
</dbReference>
<keyword evidence="6 11" id="KW-0238">DNA-binding</keyword>
<dbReference type="InterPro" id="IPR001789">
    <property type="entry name" value="Sig_transdc_resp-reg_receiver"/>
</dbReference>
<dbReference type="Gene3D" id="6.10.250.690">
    <property type="match status" value="1"/>
</dbReference>
<dbReference type="CDD" id="cd00383">
    <property type="entry name" value="trans_reg_C"/>
    <property type="match status" value="1"/>
</dbReference>
<dbReference type="GO" id="GO:0000156">
    <property type="term" value="F:phosphorelay response regulator activity"/>
    <property type="evidence" value="ECO:0007669"/>
    <property type="project" value="TreeGrafter"/>
</dbReference>
<dbReference type="FunFam" id="1.10.10.10:FF:000210">
    <property type="entry name" value="Winged-helix transcriptional response regulator KdpE"/>
    <property type="match status" value="1"/>
</dbReference>
<evidence type="ECO:0000256" key="5">
    <source>
        <dbReference type="ARBA" id="ARBA00023015"/>
    </source>
</evidence>
<dbReference type="GO" id="GO:0005829">
    <property type="term" value="C:cytosol"/>
    <property type="evidence" value="ECO:0007669"/>
    <property type="project" value="TreeGrafter"/>
</dbReference>
<dbReference type="GO" id="GO:0032993">
    <property type="term" value="C:protein-DNA complex"/>
    <property type="evidence" value="ECO:0007669"/>
    <property type="project" value="TreeGrafter"/>
</dbReference>
<comment type="subcellular location">
    <subcellularLocation>
        <location evidence="1">Cytoplasm</location>
    </subcellularLocation>
</comment>
<evidence type="ECO:0000256" key="7">
    <source>
        <dbReference type="ARBA" id="ARBA00023163"/>
    </source>
</evidence>
<protein>
    <recommendedName>
        <fullName evidence="9">Transcriptional regulatory protein KdpE</fullName>
    </recommendedName>
</protein>
<dbReference type="AlphaFoldDB" id="A0AAU8J040"/>
<dbReference type="GO" id="GO:0042802">
    <property type="term" value="F:identical protein binding"/>
    <property type="evidence" value="ECO:0007669"/>
    <property type="project" value="UniProtKB-ARBA"/>
</dbReference>
<dbReference type="EMBL" id="CP159534">
    <property type="protein sequence ID" value="XCJ73817.1"/>
    <property type="molecule type" value="Genomic_DNA"/>
</dbReference>
<dbReference type="Pfam" id="PF00072">
    <property type="entry name" value="Response_reg"/>
    <property type="match status" value="1"/>
</dbReference>
<evidence type="ECO:0000256" key="4">
    <source>
        <dbReference type="ARBA" id="ARBA00023012"/>
    </source>
</evidence>
<organism evidence="14">
    <name type="scientific">Streptomyces tabacisoli</name>
    <dbReference type="NCBI Taxonomy" id="3156398"/>
    <lineage>
        <taxon>Bacteria</taxon>
        <taxon>Bacillati</taxon>
        <taxon>Actinomycetota</taxon>
        <taxon>Actinomycetes</taxon>
        <taxon>Kitasatosporales</taxon>
        <taxon>Streptomycetaceae</taxon>
        <taxon>Streptomyces</taxon>
    </lineage>
</organism>
<proteinExistence type="predicted"/>
<evidence type="ECO:0000256" key="9">
    <source>
        <dbReference type="ARBA" id="ARBA00074083"/>
    </source>
</evidence>
<dbReference type="GO" id="GO:0045893">
    <property type="term" value="P:positive regulation of DNA-templated transcription"/>
    <property type="evidence" value="ECO:0007669"/>
    <property type="project" value="UniProtKB-ARBA"/>
</dbReference>
<dbReference type="PANTHER" id="PTHR48111">
    <property type="entry name" value="REGULATOR OF RPOS"/>
    <property type="match status" value="1"/>
</dbReference>
<feature type="domain" description="Response regulatory" evidence="12">
    <location>
        <begin position="3"/>
        <end position="116"/>
    </location>
</feature>
<evidence type="ECO:0000313" key="14">
    <source>
        <dbReference type="EMBL" id="XCJ73817.1"/>
    </source>
</evidence>
<reference evidence="14" key="1">
    <citation type="submission" date="2024-06" db="EMBL/GenBank/DDBJ databases">
        <title>Streptomyces sp. strain HUAS MG91 genome sequences.</title>
        <authorList>
            <person name="Mo P."/>
        </authorList>
    </citation>
    <scope>NUCLEOTIDE SEQUENCE</scope>
    <source>
        <strain evidence="14">HUAS MG91</strain>
    </source>
</reference>
<dbReference type="KEGG" id="stac:ABII15_29365"/>
<gene>
    <name evidence="14" type="ORF">ABII15_29365</name>
</gene>
<evidence type="ECO:0000256" key="1">
    <source>
        <dbReference type="ARBA" id="ARBA00004496"/>
    </source>
</evidence>
<dbReference type="InterPro" id="IPR011006">
    <property type="entry name" value="CheY-like_superfamily"/>
</dbReference>
<dbReference type="FunFam" id="3.40.50.2300:FF:000021">
    <property type="entry name" value="Two-component system response regulator KdpE"/>
    <property type="match status" value="1"/>
</dbReference>
<keyword evidence="7" id="KW-0804">Transcription</keyword>
<dbReference type="InterPro" id="IPR001867">
    <property type="entry name" value="OmpR/PhoB-type_DNA-bd"/>
</dbReference>
<feature type="DNA-binding region" description="OmpR/PhoB-type" evidence="11">
    <location>
        <begin position="128"/>
        <end position="227"/>
    </location>
</feature>
<keyword evidence="2" id="KW-0963">Cytoplasm</keyword>
<dbReference type="Gene3D" id="1.10.10.10">
    <property type="entry name" value="Winged helix-like DNA-binding domain superfamily/Winged helix DNA-binding domain"/>
    <property type="match status" value="1"/>
</dbReference>
<feature type="domain" description="OmpR/PhoB-type" evidence="13">
    <location>
        <begin position="128"/>
        <end position="227"/>
    </location>
</feature>
<evidence type="ECO:0000256" key="2">
    <source>
        <dbReference type="ARBA" id="ARBA00022490"/>
    </source>
</evidence>
<dbReference type="PANTHER" id="PTHR48111:SF50">
    <property type="entry name" value="KDP OPERON TRANSCRIPTIONAL REGULATORY PROTEIN KDPE"/>
    <property type="match status" value="1"/>
</dbReference>
<dbReference type="Pfam" id="PF00486">
    <property type="entry name" value="Trans_reg_C"/>
    <property type="match status" value="1"/>
</dbReference>
<evidence type="ECO:0000259" key="13">
    <source>
        <dbReference type="PROSITE" id="PS51755"/>
    </source>
</evidence>
<dbReference type="RefSeq" id="WP_353945267.1">
    <property type="nucleotide sequence ID" value="NZ_CP159534.1"/>
</dbReference>
<dbReference type="SMART" id="SM00448">
    <property type="entry name" value="REC"/>
    <property type="match status" value="1"/>
</dbReference>
<evidence type="ECO:0000256" key="10">
    <source>
        <dbReference type="PROSITE-ProRule" id="PRU00169"/>
    </source>
</evidence>
<accession>A0AAU8J040</accession>
<keyword evidence="4" id="KW-0902">Two-component regulatory system</keyword>
<dbReference type="InterPro" id="IPR036388">
    <property type="entry name" value="WH-like_DNA-bd_sf"/>
</dbReference>
<name>A0AAU8J040_9ACTN</name>
<evidence type="ECO:0000256" key="3">
    <source>
        <dbReference type="ARBA" id="ARBA00022553"/>
    </source>
</evidence>
<evidence type="ECO:0000256" key="8">
    <source>
        <dbReference type="ARBA" id="ARBA00057085"/>
    </source>
</evidence>